<sequence length="84" mass="9205">MTPIRLSSYAKVAARCWVPVKPTTVTRPVIRQFSNQRAVFASEGHVVCNDNIYHAAATEHDDAPFEPTVSSEEDIHTAGPVNKA</sequence>
<protein>
    <submittedName>
        <fullName evidence="2">Uncharacterized protein</fullName>
    </submittedName>
</protein>
<reference evidence="2 3" key="1">
    <citation type="submission" date="2019-07" db="EMBL/GenBank/DDBJ databases">
        <title>Genome assembly of two rare yeast pathogens: Diutina rugosa and Trichomonascus ciferrii.</title>
        <authorList>
            <person name="Mixao V."/>
            <person name="Saus E."/>
            <person name="Hansen A."/>
            <person name="Lass-Flor C."/>
            <person name="Gabaldon T."/>
        </authorList>
    </citation>
    <scope>NUCLEOTIDE SEQUENCE [LARGE SCALE GENOMIC DNA]</scope>
    <source>
        <strain evidence="2 3">CBS 613</strain>
    </source>
</reference>
<dbReference type="AlphaFoldDB" id="A0A642USZ7"/>
<comment type="caution">
    <text evidence="2">The sequence shown here is derived from an EMBL/GenBank/DDBJ whole genome shotgun (WGS) entry which is preliminary data.</text>
</comment>
<organism evidence="2 3">
    <name type="scientific">Diutina rugosa</name>
    <name type="common">Yeast</name>
    <name type="synonym">Candida rugosa</name>
    <dbReference type="NCBI Taxonomy" id="5481"/>
    <lineage>
        <taxon>Eukaryota</taxon>
        <taxon>Fungi</taxon>
        <taxon>Dikarya</taxon>
        <taxon>Ascomycota</taxon>
        <taxon>Saccharomycotina</taxon>
        <taxon>Pichiomycetes</taxon>
        <taxon>Debaryomycetaceae</taxon>
        <taxon>Diutina</taxon>
    </lineage>
</organism>
<evidence type="ECO:0000313" key="3">
    <source>
        <dbReference type="Proteomes" id="UP000449547"/>
    </source>
</evidence>
<dbReference type="VEuPathDB" id="FungiDB:DIURU_001739"/>
<dbReference type="OrthoDB" id="4085221at2759"/>
<dbReference type="Proteomes" id="UP000449547">
    <property type="component" value="Unassembled WGS sequence"/>
</dbReference>
<name>A0A642USZ7_DIURU</name>
<evidence type="ECO:0000313" key="2">
    <source>
        <dbReference type="EMBL" id="KAA8904903.1"/>
    </source>
</evidence>
<dbReference type="EMBL" id="SWFT01000051">
    <property type="protein sequence ID" value="KAA8904903.1"/>
    <property type="molecule type" value="Genomic_DNA"/>
</dbReference>
<dbReference type="GeneID" id="54780392"/>
<dbReference type="OMA" id="ARCWVPV"/>
<keyword evidence="3" id="KW-1185">Reference proteome</keyword>
<proteinExistence type="predicted"/>
<dbReference type="RefSeq" id="XP_034013418.1">
    <property type="nucleotide sequence ID" value="XM_034154315.1"/>
</dbReference>
<evidence type="ECO:0000256" key="1">
    <source>
        <dbReference type="SAM" id="MobiDB-lite"/>
    </source>
</evidence>
<gene>
    <name evidence="2" type="ORF">DIURU_001739</name>
</gene>
<accession>A0A642USZ7</accession>
<feature type="region of interest" description="Disordered" evidence="1">
    <location>
        <begin position="63"/>
        <end position="84"/>
    </location>
</feature>